<feature type="chain" id="PRO_5031599869" description="Germin-like protein" evidence="10">
    <location>
        <begin position="20"/>
        <end position="213"/>
    </location>
</feature>
<evidence type="ECO:0000256" key="6">
    <source>
        <dbReference type="ARBA" id="ARBA00023211"/>
    </source>
</evidence>
<feature type="signal peptide" evidence="10">
    <location>
        <begin position="1"/>
        <end position="19"/>
    </location>
</feature>
<feature type="domain" description="Cupin type-1" evidence="11">
    <location>
        <begin position="55"/>
        <end position="200"/>
    </location>
</feature>
<accession>A0A803MXC2</accession>
<feature type="binding site" evidence="7">
    <location>
        <position position="105"/>
    </location>
    <ligand>
        <name>oxalate</name>
        <dbReference type="ChEBI" id="CHEBI:30623"/>
    </ligand>
</feature>
<comment type="similarity">
    <text evidence="2 10">Belongs to the germin family.</text>
</comment>
<proteinExistence type="inferred from homology"/>
<evidence type="ECO:0000256" key="10">
    <source>
        <dbReference type="RuleBase" id="RU366015"/>
    </source>
</evidence>
<feature type="binding site" evidence="8">
    <location>
        <position position="105"/>
    </location>
    <ligand>
        <name>Mn(2+)</name>
        <dbReference type="ChEBI" id="CHEBI:29035"/>
    </ligand>
</feature>
<dbReference type="CDD" id="cd02241">
    <property type="entry name" value="cupin_OxOx"/>
    <property type="match status" value="1"/>
</dbReference>
<dbReference type="Pfam" id="PF00190">
    <property type="entry name" value="Cupin_1"/>
    <property type="match status" value="1"/>
</dbReference>
<keyword evidence="13" id="KW-1185">Reference proteome</keyword>
<dbReference type="PANTHER" id="PTHR31238">
    <property type="entry name" value="GERMIN-LIKE PROTEIN SUBFAMILY 3 MEMBER 3"/>
    <property type="match status" value="1"/>
</dbReference>
<dbReference type="Proteomes" id="UP000596660">
    <property type="component" value="Unplaced"/>
</dbReference>
<keyword evidence="5 7" id="KW-0479">Metal-binding</keyword>
<keyword evidence="10" id="KW-0732">Signal</keyword>
<dbReference type="EnsemblPlants" id="AUR62036852-RA">
    <property type="protein sequence ID" value="AUR62036852-RA:cds"/>
    <property type="gene ID" value="AUR62036852"/>
</dbReference>
<dbReference type="SUPFAM" id="SSF51182">
    <property type="entry name" value="RmlC-like cupins"/>
    <property type="match status" value="1"/>
</dbReference>
<reference evidence="12" key="2">
    <citation type="submission" date="2021-03" db="UniProtKB">
        <authorList>
            <consortium name="EnsemblPlants"/>
        </authorList>
    </citation>
    <scope>IDENTIFICATION</scope>
</reference>
<name>A0A803MXC2_CHEQI</name>
<evidence type="ECO:0000259" key="11">
    <source>
        <dbReference type="SMART" id="SM00835"/>
    </source>
</evidence>
<dbReference type="InterPro" id="IPR006045">
    <property type="entry name" value="Cupin_1"/>
</dbReference>
<reference evidence="12" key="1">
    <citation type="journal article" date="2017" name="Nature">
        <title>The genome of Chenopodium quinoa.</title>
        <authorList>
            <person name="Jarvis D.E."/>
            <person name="Ho Y.S."/>
            <person name="Lightfoot D.J."/>
            <person name="Schmoeckel S.M."/>
            <person name="Li B."/>
            <person name="Borm T.J.A."/>
            <person name="Ohyanagi H."/>
            <person name="Mineta K."/>
            <person name="Michell C.T."/>
            <person name="Saber N."/>
            <person name="Kharbatia N.M."/>
            <person name="Rupper R.R."/>
            <person name="Sharp A.R."/>
            <person name="Dally N."/>
            <person name="Boughton B.A."/>
            <person name="Woo Y.H."/>
            <person name="Gao G."/>
            <person name="Schijlen E.G.W.M."/>
            <person name="Guo X."/>
            <person name="Momin A.A."/>
            <person name="Negrao S."/>
            <person name="Al-Babili S."/>
            <person name="Gehring C."/>
            <person name="Roessner U."/>
            <person name="Jung C."/>
            <person name="Murphy K."/>
            <person name="Arold S.T."/>
            <person name="Gojobori T."/>
            <person name="van der Linden C.G."/>
            <person name="van Loo E.N."/>
            <person name="Jellen E.N."/>
            <person name="Maughan P.J."/>
            <person name="Tester M."/>
        </authorList>
    </citation>
    <scope>NUCLEOTIDE SEQUENCE [LARGE SCALE GENOMIC DNA]</scope>
    <source>
        <strain evidence="12">cv. PI 614886</strain>
    </source>
</reference>
<protein>
    <recommendedName>
        <fullName evidence="10">Germin-like protein</fullName>
    </recommendedName>
</protein>
<dbReference type="Gene3D" id="2.60.120.10">
    <property type="entry name" value="Jelly Rolls"/>
    <property type="match status" value="1"/>
</dbReference>
<evidence type="ECO:0000256" key="1">
    <source>
        <dbReference type="ARBA" id="ARBA00004271"/>
    </source>
</evidence>
<sequence length="213" mass="22898">MRSLAFFLILFVSVSLSYAIIEADYCIADRSLPRGPAGFPCKDPTKVTIDDFVFTGFRGEKDTTNLFGNNVTFALVDQFPGLNGLGLSMARVDLGVGGIIPAHSHRTSEMQVLVHGTIISGIIDANNVAYYKRLEAGDVVIFPPYLLHFVTNVGETPALAFVALNGANPGLQITSTSLFGGSLPAKIASQITDISLEEVKRLQNIFSKIDTNS</sequence>
<dbReference type="InterPro" id="IPR014710">
    <property type="entry name" value="RmlC-like_jellyroll"/>
</dbReference>
<evidence type="ECO:0000256" key="8">
    <source>
        <dbReference type="PIRSR" id="PIRSR601929-2"/>
    </source>
</evidence>
<evidence type="ECO:0000256" key="9">
    <source>
        <dbReference type="PIRSR" id="PIRSR601929-3"/>
    </source>
</evidence>
<organism evidence="12 13">
    <name type="scientific">Chenopodium quinoa</name>
    <name type="common">Quinoa</name>
    <dbReference type="NCBI Taxonomy" id="63459"/>
    <lineage>
        <taxon>Eukaryota</taxon>
        <taxon>Viridiplantae</taxon>
        <taxon>Streptophyta</taxon>
        <taxon>Embryophyta</taxon>
        <taxon>Tracheophyta</taxon>
        <taxon>Spermatophyta</taxon>
        <taxon>Magnoliopsida</taxon>
        <taxon>eudicotyledons</taxon>
        <taxon>Gunneridae</taxon>
        <taxon>Pentapetalae</taxon>
        <taxon>Caryophyllales</taxon>
        <taxon>Chenopodiaceae</taxon>
        <taxon>Chenopodioideae</taxon>
        <taxon>Atripliceae</taxon>
        <taxon>Chenopodium</taxon>
    </lineage>
</organism>
<feature type="binding site" evidence="8">
    <location>
        <position position="109"/>
    </location>
    <ligand>
        <name>Mn(2+)</name>
        <dbReference type="ChEBI" id="CHEBI:29035"/>
    </ligand>
</feature>
<evidence type="ECO:0000313" key="12">
    <source>
        <dbReference type="EnsemblPlants" id="AUR62036852-RA:cds"/>
    </source>
</evidence>
<keyword evidence="4 10" id="KW-0964">Secreted</keyword>
<comment type="subcellular location">
    <subcellularLocation>
        <location evidence="1 10">Secreted</location>
        <location evidence="1 10">Extracellular space</location>
        <location evidence="1 10">Apoplast</location>
    </subcellularLocation>
</comment>
<dbReference type="PRINTS" id="PR00325">
    <property type="entry name" value="GERMIN"/>
</dbReference>
<evidence type="ECO:0000256" key="7">
    <source>
        <dbReference type="PIRSR" id="PIRSR601929-1"/>
    </source>
</evidence>
<dbReference type="SMR" id="A0A803MXC2"/>
<evidence type="ECO:0000256" key="5">
    <source>
        <dbReference type="ARBA" id="ARBA00022723"/>
    </source>
</evidence>
<feature type="binding site" evidence="8">
    <location>
        <position position="103"/>
    </location>
    <ligand>
        <name>Mn(2+)</name>
        <dbReference type="ChEBI" id="CHEBI:29035"/>
    </ligand>
</feature>
<dbReference type="InterPro" id="IPR011051">
    <property type="entry name" value="RmlC_Cupin_sf"/>
</dbReference>
<dbReference type="InterPro" id="IPR001929">
    <property type="entry name" value="Germin"/>
</dbReference>
<keyword evidence="6 7" id="KW-0464">Manganese</keyword>
<evidence type="ECO:0000256" key="2">
    <source>
        <dbReference type="ARBA" id="ARBA00007456"/>
    </source>
</evidence>
<dbReference type="GO" id="GO:0030145">
    <property type="term" value="F:manganese ion binding"/>
    <property type="evidence" value="ECO:0007669"/>
    <property type="project" value="UniProtKB-UniRule"/>
</dbReference>
<evidence type="ECO:0000256" key="3">
    <source>
        <dbReference type="ARBA" id="ARBA00022523"/>
    </source>
</evidence>
<dbReference type="Gramene" id="AUR62036852-RA">
    <property type="protein sequence ID" value="AUR62036852-RA:cds"/>
    <property type="gene ID" value="AUR62036852"/>
</dbReference>
<evidence type="ECO:0000313" key="13">
    <source>
        <dbReference type="Proteomes" id="UP000596660"/>
    </source>
</evidence>
<feature type="binding site" evidence="7">
    <location>
        <position position="109"/>
    </location>
    <ligand>
        <name>oxalate</name>
        <dbReference type="ChEBI" id="CHEBI:30623"/>
    </ligand>
</feature>
<dbReference type="GO" id="GO:0048046">
    <property type="term" value="C:apoplast"/>
    <property type="evidence" value="ECO:0007669"/>
    <property type="project" value="UniProtKB-SubCell"/>
</dbReference>
<evidence type="ECO:0000256" key="4">
    <source>
        <dbReference type="ARBA" id="ARBA00022525"/>
    </source>
</evidence>
<keyword evidence="9" id="KW-1015">Disulfide bond</keyword>
<dbReference type="AlphaFoldDB" id="A0A803MXC2"/>
<feature type="binding site" evidence="8">
    <location>
        <position position="148"/>
    </location>
    <ligand>
        <name>Mn(2+)</name>
        <dbReference type="ChEBI" id="CHEBI:29035"/>
    </ligand>
</feature>
<dbReference type="SMART" id="SM00835">
    <property type="entry name" value="Cupin_1"/>
    <property type="match status" value="1"/>
</dbReference>
<keyword evidence="3 10" id="KW-0052">Apoplast</keyword>
<feature type="disulfide bond" evidence="9">
    <location>
        <begin position="26"/>
        <end position="41"/>
    </location>
</feature>